<name>F7APM6_CIOIN</name>
<evidence type="ECO:0000256" key="19">
    <source>
        <dbReference type="ARBA" id="ARBA00049522"/>
    </source>
</evidence>
<dbReference type="AlphaFoldDB" id="F7APM6"/>
<reference evidence="21" key="3">
    <citation type="submission" date="2025-08" db="UniProtKB">
        <authorList>
            <consortium name="Ensembl"/>
        </authorList>
    </citation>
    <scope>IDENTIFICATION</scope>
</reference>
<keyword evidence="12" id="KW-0862">Zinc</keyword>
<dbReference type="FunFam" id="1.10.418.10:FF:000023">
    <property type="entry name" value="EH domain-binding protein 1 isoform X1"/>
    <property type="match status" value="1"/>
</dbReference>
<dbReference type="Proteomes" id="UP000008144">
    <property type="component" value="Chromosome 2"/>
</dbReference>
<evidence type="ECO:0000256" key="2">
    <source>
        <dbReference type="ARBA" id="ARBA00004177"/>
    </source>
</evidence>
<dbReference type="Pfam" id="PF01494">
    <property type="entry name" value="FAD_binding_3"/>
    <property type="match status" value="1"/>
</dbReference>
<dbReference type="SMART" id="SM00033">
    <property type="entry name" value="CH"/>
    <property type="match status" value="1"/>
</dbReference>
<dbReference type="InterPro" id="IPR002938">
    <property type="entry name" value="FAD-bd"/>
</dbReference>
<proteinExistence type="inferred from homology"/>
<keyword evidence="11" id="KW-0274">FAD</keyword>
<keyword evidence="16" id="KW-0440">LIM domain</keyword>
<evidence type="ECO:0000256" key="10">
    <source>
        <dbReference type="ARBA" id="ARBA00022753"/>
    </source>
</evidence>
<evidence type="ECO:0000256" key="17">
    <source>
        <dbReference type="ARBA" id="ARBA00023054"/>
    </source>
</evidence>
<evidence type="ECO:0000313" key="21">
    <source>
        <dbReference type="Ensembl" id="ENSCINP00000015264.3"/>
    </source>
</evidence>
<keyword evidence="9" id="KW-0479">Metal-binding</keyword>
<dbReference type="InterPro" id="IPR036188">
    <property type="entry name" value="FAD/NAD-bd_sf"/>
</dbReference>
<dbReference type="PANTHER" id="PTHR23167">
    <property type="entry name" value="CALPONIN HOMOLOGY DOMAIN-CONTAINING PROTEIN DDB_G0272472-RELATED"/>
    <property type="match status" value="1"/>
</dbReference>
<dbReference type="InterPro" id="IPR036872">
    <property type="entry name" value="CH_dom_sf"/>
</dbReference>
<evidence type="ECO:0000256" key="18">
    <source>
        <dbReference type="ARBA" id="ARBA00023203"/>
    </source>
</evidence>
<keyword evidence="10" id="KW-0967">Endosome</keyword>
<dbReference type="CDD" id="cd22198">
    <property type="entry name" value="CH_MICAL_EHBP-like"/>
    <property type="match status" value="1"/>
</dbReference>
<dbReference type="Gene3D" id="1.10.418.10">
    <property type="entry name" value="Calponin-like domain"/>
    <property type="match status" value="1"/>
</dbReference>
<keyword evidence="22" id="KW-1185">Reference proteome</keyword>
<keyword evidence="17" id="KW-0175">Coiled coil</keyword>
<dbReference type="FunFam" id="3.50.50.60:FF:000004">
    <property type="entry name" value="protein-methionine sulfoxide oxidase MICAL2 isoform X1"/>
    <property type="match status" value="1"/>
</dbReference>
<dbReference type="InterPro" id="IPR001715">
    <property type="entry name" value="CH_dom"/>
</dbReference>
<dbReference type="Gene3D" id="3.50.50.60">
    <property type="entry name" value="FAD/NAD(P)-binding domain"/>
    <property type="match status" value="1"/>
</dbReference>
<evidence type="ECO:0000256" key="13">
    <source>
        <dbReference type="ARBA" id="ARBA00022857"/>
    </source>
</evidence>
<dbReference type="InParanoid" id="F7APM6"/>
<evidence type="ECO:0000256" key="1">
    <source>
        <dbReference type="ARBA" id="ARBA00001974"/>
    </source>
</evidence>
<dbReference type="Ensembl" id="ENSCINT00000015264.3">
    <property type="protein sequence ID" value="ENSCINP00000015264.3"/>
    <property type="gene ID" value="ENSCING00000007433.3"/>
</dbReference>
<protein>
    <recommendedName>
        <fullName evidence="5">F-actin monooxygenase</fullName>
        <ecNumber evidence="5">1.14.13.225</ecNumber>
    </recommendedName>
</protein>
<dbReference type="EC" id="1.14.13.225" evidence="5"/>
<dbReference type="HOGENOM" id="CLU_000329_0_1_1"/>
<evidence type="ECO:0000313" key="22">
    <source>
        <dbReference type="Proteomes" id="UP000008144"/>
    </source>
</evidence>
<evidence type="ECO:0000256" key="9">
    <source>
        <dbReference type="ARBA" id="ARBA00022723"/>
    </source>
</evidence>
<comment type="subcellular location">
    <subcellularLocation>
        <location evidence="3">Cytoplasm</location>
    </subcellularLocation>
    <subcellularLocation>
        <location evidence="2">Endosome</location>
    </subcellularLocation>
</comment>
<dbReference type="PANTHER" id="PTHR23167:SF54">
    <property type="entry name" value="[F-ACTIN]-MONOOXYGENASE MICAL"/>
    <property type="match status" value="1"/>
</dbReference>
<dbReference type="GeneTree" id="ENSGT00940000155580"/>
<evidence type="ECO:0000256" key="8">
    <source>
        <dbReference type="ARBA" id="ARBA00022630"/>
    </source>
</evidence>
<feature type="domain" description="Calponin-homology (CH)" evidence="20">
    <location>
        <begin position="548"/>
        <end position="654"/>
    </location>
</feature>
<dbReference type="EMBL" id="EAAA01001382">
    <property type="status" value="NOT_ANNOTATED_CDS"/>
    <property type="molecule type" value="Genomic_DNA"/>
</dbReference>
<comment type="catalytic activity">
    <reaction evidence="19">
        <text>L-methionyl-[F-actin] + NADPH + O2 + H(+) = L-methionyl-(R)-S-oxide-[F-actin] + NADP(+) + H2O</text>
        <dbReference type="Rhea" id="RHEA:51308"/>
        <dbReference type="Rhea" id="RHEA-COMP:12953"/>
        <dbReference type="Rhea" id="RHEA-COMP:12956"/>
        <dbReference type="ChEBI" id="CHEBI:15377"/>
        <dbReference type="ChEBI" id="CHEBI:15378"/>
        <dbReference type="ChEBI" id="CHEBI:15379"/>
        <dbReference type="ChEBI" id="CHEBI:16044"/>
        <dbReference type="ChEBI" id="CHEBI:45764"/>
        <dbReference type="ChEBI" id="CHEBI:57783"/>
        <dbReference type="ChEBI" id="CHEBI:58349"/>
        <dbReference type="EC" id="1.14.13.225"/>
    </reaction>
</comment>
<evidence type="ECO:0000256" key="16">
    <source>
        <dbReference type="ARBA" id="ARBA00023038"/>
    </source>
</evidence>
<evidence type="ECO:0000256" key="15">
    <source>
        <dbReference type="ARBA" id="ARBA00023033"/>
    </source>
</evidence>
<keyword evidence="8" id="KW-0285">Flavoprotein</keyword>
<evidence type="ECO:0000259" key="20">
    <source>
        <dbReference type="PROSITE" id="PS50021"/>
    </source>
</evidence>
<keyword evidence="14" id="KW-0560">Oxidoreductase</keyword>
<evidence type="ECO:0000256" key="3">
    <source>
        <dbReference type="ARBA" id="ARBA00004496"/>
    </source>
</evidence>
<keyword evidence="13" id="KW-0521">NADP</keyword>
<keyword evidence="15" id="KW-0503">Monooxygenase</keyword>
<evidence type="ECO:0000256" key="4">
    <source>
        <dbReference type="ARBA" id="ARBA00008223"/>
    </source>
</evidence>
<dbReference type="PROSITE" id="PS50021">
    <property type="entry name" value="CH"/>
    <property type="match status" value="1"/>
</dbReference>
<evidence type="ECO:0000256" key="6">
    <source>
        <dbReference type="ARBA" id="ARBA00022490"/>
    </source>
</evidence>
<dbReference type="InterPro" id="IPR057494">
    <property type="entry name" value="Rossman_Mical"/>
</dbReference>
<reference evidence="21" key="2">
    <citation type="journal article" date="2008" name="Genome Biol.">
        <title>Improved genome assembly and evidence-based global gene model set for the chordate Ciona intestinalis: new insight into intron and operon populations.</title>
        <authorList>
            <person name="Satou Y."/>
            <person name="Mineta K."/>
            <person name="Ogasawara M."/>
            <person name="Sasakura Y."/>
            <person name="Shoguchi E."/>
            <person name="Ueno K."/>
            <person name="Yamada L."/>
            <person name="Matsumoto J."/>
            <person name="Wasserscheid J."/>
            <person name="Dewar K."/>
            <person name="Wiley G.B."/>
            <person name="Macmil S.L."/>
            <person name="Roe B.A."/>
            <person name="Zeller R.W."/>
            <person name="Hastings K.E."/>
            <person name="Lemaire P."/>
            <person name="Lindquist E."/>
            <person name="Endo T."/>
            <person name="Hotta K."/>
            <person name="Inaba K."/>
        </authorList>
    </citation>
    <scope>NUCLEOTIDE SEQUENCE [LARGE SCALE GENOMIC DNA]</scope>
    <source>
        <strain evidence="21">wild type</strain>
    </source>
</reference>
<dbReference type="SUPFAM" id="SSF47576">
    <property type="entry name" value="Calponin-homology domain, CH-domain"/>
    <property type="match status" value="1"/>
</dbReference>
<reference evidence="22" key="1">
    <citation type="journal article" date="2002" name="Science">
        <title>The draft genome of Ciona intestinalis: insights into chordate and vertebrate origins.</title>
        <authorList>
            <person name="Dehal P."/>
            <person name="Satou Y."/>
            <person name="Campbell R.K."/>
            <person name="Chapman J."/>
            <person name="Degnan B."/>
            <person name="De Tomaso A."/>
            <person name="Davidson B."/>
            <person name="Di Gregorio A."/>
            <person name="Gelpke M."/>
            <person name="Goodstein D.M."/>
            <person name="Harafuji N."/>
            <person name="Hastings K.E."/>
            <person name="Ho I."/>
            <person name="Hotta K."/>
            <person name="Huang W."/>
            <person name="Kawashima T."/>
            <person name="Lemaire P."/>
            <person name="Martinez D."/>
            <person name="Meinertzhagen I.A."/>
            <person name="Necula S."/>
            <person name="Nonaka M."/>
            <person name="Putnam N."/>
            <person name="Rash S."/>
            <person name="Saiga H."/>
            <person name="Satake M."/>
            <person name="Terry A."/>
            <person name="Yamada L."/>
            <person name="Wang H.G."/>
            <person name="Awazu S."/>
            <person name="Azumi K."/>
            <person name="Boore J."/>
            <person name="Branno M."/>
            <person name="Chin-Bow S."/>
            <person name="DeSantis R."/>
            <person name="Doyle S."/>
            <person name="Francino P."/>
            <person name="Keys D.N."/>
            <person name="Haga S."/>
            <person name="Hayashi H."/>
            <person name="Hino K."/>
            <person name="Imai K.S."/>
            <person name="Inaba K."/>
            <person name="Kano S."/>
            <person name="Kobayashi K."/>
            <person name="Kobayashi M."/>
            <person name="Lee B.I."/>
            <person name="Makabe K.W."/>
            <person name="Manohar C."/>
            <person name="Matassi G."/>
            <person name="Medina M."/>
            <person name="Mochizuki Y."/>
            <person name="Mount S."/>
            <person name="Morishita T."/>
            <person name="Miura S."/>
            <person name="Nakayama A."/>
            <person name="Nishizaka S."/>
            <person name="Nomoto H."/>
            <person name="Ohta F."/>
            <person name="Oishi K."/>
            <person name="Rigoutsos I."/>
            <person name="Sano M."/>
            <person name="Sasaki A."/>
            <person name="Sasakura Y."/>
            <person name="Shoguchi E."/>
            <person name="Shin-i T."/>
            <person name="Spagnuolo A."/>
            <person name="Stainier D."/>
            <person name="Suzuki M.M."/>
            <person name="Tassy O."/>
            <person name="Takatori N."/>
            <person name="Tokuoka M."/>
            <person name="Yagi K."/>
            <person name="Yoshizaki F."/>
            <person name="Wada S."/>
            <person name="Zhang C."/>
            <person name="Hyatt P.D."/>
            <person name="Larimer F."/>
            <person name="Detter C."/>
            <person name="Doggett N."/>
            <person name="Glavina T."/>
            <person name="Hawkins T."/>
            <person name="Richardson P."/>
            <person name="Lucas S."/>
            <person name="Kohara Y."/>
            <person name="Levine M."/>
            <person name="Satoh N."/>
            <person name="Rokhsar D.S."/>
        </authorList>
    </citation>
    <scope>NUCLEOTIDE SEQUENCE [LARGE SCALE GENOMIC DNA]</scope>
</reference>
<organism evidence="21 22">
    <name type="scientific">Ciona intestinalis</name>
    <name type="common">Transparent sea squirt</name>
    <name type="synonym">Ascidia intestinalis</name>
    <dbReference type="NCBI Taxonomy" id="7719"/>
    <lineage>
        <taxon>Eukaryota</taxon>
        <taxon>Metazoa</taxon>
        <taxon>Chordata</taxon>
        <taxon>Tunicata</taxon>
        <taxon>Ascidiacea</taxon>
        <taxon>Phlebobranchia</taxon>
        <taxon>Cionidae</taxon>
        <taxon>Ciona</taxon>
    </lineage>
</organism>
<evidence type="ECO:0000256" key="7">
    <source>
        <dbReference type="ARBA" id="ARBA00022553"/>
    </source>
</evidence>
<comment type="similarity">
    <text evidence="4">Belongs to the Mical family.</text>
</comment>
<dbReference type="SUPFAM" id="SSF51905">
    <property type="entry name" value="FAD/NAD(P)-binding domain"/>
    <property type="match status" value="1"/>
</dbReference>
<dbReference type="InterPro" id="IPR050540">
    <property type="entry name" value="F-actin_Monoox_Mical"/>
</dbReference>
<keyword evidence="6" id="KW-0963">Cytoplasm</keyword>
<keyword evidence="7" id="KW-0597">Phosphoprotein</keyword>
<evidence type="ECO:0000256" key="5">
    <source>
        <dbReference type="ARBA" id="ARBA00012709"/>
    </source>
</evidence>
<dbReference type="STRING" id="7719.ENSCINP00000015264"/>
<dbReference type="GO" id="GO:0005768">
    <property type="term" value="C:endosome"/>
    <property type="evidence" value="ECO:0007669"/>
    <property type="project" value="UniProtKB-SubCell"/>
</dbReference>
<reference evidence="21" key="4">
    <citation type="submission" date="2025-09" db="UniProtKB">
        <authorList>
            <consortium name="Ensembl"/>
        </authorList>
    </citation>
    <scope>IDENTIFICATION</scope>
</reference>
<sequence length="668" mass="75530">MVINKEKDTGGIDKNIKMTAEDSTKLFENFVQAQTCIQVISTFQNLCEAVALQYPPSQSSSSAQCSFYPRLKNSLSSSWRAKSLFGKLDKRYLCKEYFADQRLYKSGSRRAAEDLKVLIIGAGPCGLRTAIEMACLGAKTVVVEKRDTFSRNNVLHLWPYIITDLKTLGAKKFYGKFCAGAIDHISIRQLQLILLKIALILGVEVVFNVSFEGLCPPTQTEASQTANKGWTARVSPSNHSLRNYEFDVVVGADGKRNTLQGFKRKEFRGKLAIGLTVNFINRHTTAEAKVEEISGVAYIFNQQFFKDLQSETGIDLENIVYYKGETHYFVMTAKKHSLVSKGVLKQDYDNTNELLCYNNIDQEELMKYAKEAADFSTRHQLPHLDFAINQYGQSDIALFDFTCMYAAENAALFRETYRQKLLCCLVGDSLLEPFWPMGTGCARGFLAAFDLVWMTKQLALKNNKVELAVLAERESIYRVLHQTTPQNTMKNHQDYTIAPSTRYANLNLKAVTPSQVKPLFDTEATPMVVDLVEPPNVHKSFLTRKVSMVRPSKLLSWCQKMTEGYPGVEVNDLTSSWRNGLALCAIVHRYRPDLIEWSQLTHTNIQTNNQLAFDAAEQHLGISPVMTGKEMAEKPEVDHLMMLTYISQFYEVFKNEKPSDLKSNVNAE</sequence>
<dbReference type="GO" id="GO:0120501">
    <property type="term" value="F:F-actin monooxygenase activity"/>
    <property type="evidence" value="ECO:0007669"/>
    <property type="project" value="UniProtKB-EC"/>
</dbReference>
<dbReference type="OMA" id="WAFLEVL"/>
<evidence type="ECO:0000256" key="11">
    <source>
        <dbReference type="ARBA" id="ARBA00022827"/>
    </source>
</evidence>
<dbReference type="Pfam" id="PF25413">
    <property type="entry name" value="Rossman_Mical"/>
    <property type="match status" value="1"/>
</dbReference>
<dbReference type="GO" id="GO:0046872">
    <property type="term" value="F:metal ion binding"/>
    <property type="evidence" value="ECO:0007669"/>
    <property type="project" value="UniProtKB-KW"/>
</dbReference>
<comment type="cofactor">
    <cofactor evidence="1">
        <name>FAD</name>
        <dbReference type="ChEBI" id="CHEBI:57692"/>
    </cofactor>
</comment>
<dbReference type="GO" id="GO:0071949">
    <property type="term" value="F:FAD binding"/>
    <property type="evidence" value="ECO:0007669"/>
    <property type="project" value="InterPro"/>
</dbReference>
<evidence type="ECO:0000256" key="14">
    <source>
        <dbReference type="ARBA" id="ARBA00023002"/>
    </source>
</evidence>
<dbReference type="GO" id="GO:0003779">
    <property type="term" value="F:actin binding"/>
    <property type="evidence" value="ECO:0007669"/>
    <property type="project" value="UniProtKB-KW"/>
</dbReference>
<keyword evidence="18" id="KW-0009">Actin-binding</keyword>
<dbReference type="PRINTS" id="PR00420">
    <property type="entry name" value="RNGMNOXGNASE"/>
</dbReference>
<dbReference type="Pfam" id="PF00307">
    <property type="entry name" value="CH"/>
    <property type="match status" value="1"/>
</dbReference>
<accession>F7APM6</accession>
<evidence type="ECO:0000256" key="12">
    <source>
        <dbReference type="ARBA" id="ARBA00022833"/>
    </source>
</evidence>